<feature type="transmembrane region" description="Helical" evidence="1">
    <location>
        <begin position="21"/>
        <end position="41"/>
    </location>
</feature>
<sequence>MAWFRTDPLFCRRSARTDLQYWLMLLVGAAFAYGGFTIEPASNCNDSGECAPWLVPIAAVMGLGFVAMALGPLITNPQRGLSFDPATSELRWWQNRTDRHPGDAAQIPVGQIASIRLIEGSDSDEIHVYDQAGERLPYLDETVIPGSIRSWAEAMVARWPHIRLTAERERPPRKTVS</sequence>
<reference evidence="2 3" key="1">
    <citation type="submission" date="2020-08" db="EMBL/GenBank/DDBJ databases">
        <title>The genome sequence of type strain Novosphingobium piscinae KCTC 42194.</title>
        <authorList>
            <person name="Liu Y."/>
        </authorList>
    </citation>
    <scope>NUCLEOTIDE SEQUENCE [LARGE SCALE GENOMIC DNA]</scope>
    <source>
        <strain evidence="2 3">KCTC 42194</strain>
    </source>
</reference>
<evidence type="ECO:0000313" key="2">
    <source>
        <dbReference type="EMBL" id="MBC2670439.1"/>
    </source>
</evidence>
<organism evidence="2 3">
    <name type="scientific">Novosphingobium piscinae</name>
    <dbReference type="NCBI Taxonomy" id="1507448"/>
    <lineage>
        <taxon>Bacteria</taxon>
        <taxon>Pseudomonadati</taxon>
        <taxon>Pseudomonadota</taxon>
        <taxon>Alphaproteobacteria</taxon>
        <taxon>Sphingomonadales</taxon>
        <taxon>Sphingomonadaceae</taxon>
        <taxon>Novosphingobium</taxon>
    </lineage>
</organism>
<keyword evidence="3" id="KW-1185">Reference proteome</keyword>
<keyword evidence="1" id="KW-0812">Transmembrane</keyword>
<gene>
    <name evidence="2" type="ORF">H7F53_14910</name>
</gene>
<name>A0A7X1KR58_9SPHN</name>
<accession>A0A7X1KR58</accession>
<protein>
    <submittedName>
        <fullName evidence="2">Uncharacterized protein</fullName>
    </submittedName>
</protein>
<evidence type="ECO:0000313" key="3">
    <source>
        <dbReference type="Proteomes" id="UP000551327"/>
    </source>
</evidence>
<dbReference type="RefSeq" id="WP_185680295.1">
    <property type="nucleotide sequence ID" value="NZ_JACLAX010000019.1"/>
</dbReference>
<evidence type="ECO:0000256" key="1">
    <source>
        <dbReference type="SAM" id="Phobius"/>
    </source>
</evidence>
<dbReference type="Proteomes" id="UP000551327">
    <property type="component" value="Unassembled WGS sequence"/>
</dbReference>
<feature type="transmembrane region" description="Helical" evidence="1">
    <location>
        <begin position="53"/>
        <end position="74"/>
    </location>
</feature>
<keyword evidence="1" id="KW-0472">Membrane</keyword>
<keyword evidence="1" id="KW-1133">Transmembrane helix</keyword>
<comment type="caution">
    <text evidence="2">The sequence shown here is derived from an EMBL/GenBank/DDBJ whole genome shotgun (WGS) entry which is preliminary data.</text>
</comment>
<proteinExistence type="predicted"/>
<dbReference type="AlphaFoldDB" id="A0A7X1KR58"/>
<dbReference type="EMBL" id="JACLAX010000019">
    <property type="protein sequence ID" value="MBC2670439.1"/>
    <property type="molecule type" value="Genomic_DNA"/>
</dbReference>